<name>A0A0N4WE30_HAEPC</name>
<dbReference type="Proteomes" id="UP000268014">
    <property type="component" value="Unassembled WGS sequence"/>
</dbReference>
<dbReference type="EMBL" id="UZAF01016945">
    <property type="protein sequence ID" value="VDO35998.1"/>
    <property type="molecule type" value="Genomic_DNA"/>
</dbReference>
<evidence type="ECO:0000313" key="1">
    <source>
        <dbReference type="EMBL" id="VDO35998.1"/>
    </source>
</evidence>
<dbReference type="STRING" id="6290.A0A0N4WE30"/>
<reference evidence="1 2" key="2">
    <citation type="submission" date="2018-11" db="EMBL/GenBank/DDBJ databases">
        <authorList>
            <consortium name="Pathogen Informatics"/>
        </authorList>
    </citation>
    <scope>NUCLEOTIDE SEQUENCE [LARGE SCALE GENOMIC DNA]</scope>
    <source>
        <strain evidence="1 2">MHpl1</strain>
    </source>
</reference>
<protein>
    <submittedName>
        <fullName evidence="3">Glyco_hydro_18 domain-containing protein</fullName>
    </submittedName>
</protein>
<organism evidence="3">
    <name type="scientific">Haemonchus placei</name>
    <name type="common">Barber's pole worm</name>
    <dbReference type="NCBI Taxonomy" id="6290"/>
    <lineage>
        <taxon>Eukaryota</taxon>
        <taxon>Metazoa</taxon>
        <taxon>Ecdysozoa</taxon>
        <taxon>Nematoda</taxon>
        <taxon>Chromadorea</taxon>
        <taxon>Rhabditida</taxon>
        <taxon>Rhabditina</taxon>
        <taxon>Rhabditomorpha</taxon>
        <taxon>Strongyloidea</taxon>
        <taxon>Trichostrongylidae</taxon>
        <taxon>Haemonchus</taxon>
    </lineage>
</organism>
<sequence length="134" mass="15782">THPPIESSRTVPFNLPGYIRHRKSGTRKPERLLFFILESSEMIYAHNFSSYFFKKSSAQEFRWKFQFRLNFILTSVMICSVYGRPKLLIFFSNTQIYYPSLTSLEMRLNLARKFGVGAAIWDFGQGLNYFTQVL</sequence>
<gene>
    <name evidence="1" type="ORF">HPLM_LOCUS8868</name>
</gene>
<reference evidence="3" key="1">
    <citation type="submission" date="2017-02" db="UniProtKB">
        <authorList>
            <consortium name="WormBaseParasite"/>
        </authorList>
    </citation>
    <scope>IDENTIFICATION</scope>
</reference>
<evidence type="ECO:0000313" key="3">
    <source>
        <dbReference type="WBParaSite" id="HPLM_0000887601-mRNA-1"/>
    </source>
</evidence>
<dbReference type="OrthoDB" id="10254444at2759"/>
<accession>A0A0N4WE30</accession>
<evidence type="ECO:0000313" key="2">
    <source>
        <dbReference type="Proteomes" id="UP000268014"/>
    </source>
</evidence>
<dbReference type="WBParaSite" id="HPLM_0000887601-mRNA-1">
    <property type="protein sequence ID" value="HPLM_0000887601-mRNA-1"/>
    <property type="gene ID" value="HPLM_0000887601"/>
</dbReference>
<keyword evidence="2" id="KW-1185">Reference proteome</keyword>
<dbReference type="Gene3D" id="3.20.20.80">
    <property type="entry name" value="Glycosidases"/>
    <property type="match status" value="1"/>
</dbReference>
<dbReference type="AlphaFoldDB" id="A0A0N4WE30"/>
<proteinExistence type="predicted"/>